<dbReference type="InterPro" id="IPR052173">
    <property type="entry name" value="Beta-lactam_resp_regulator"/>
</dbReference>
<evidence type="ECO:0000313" key="5">
    <source>
        <dbReference type="Proteomes" id="UP000620046"/>
    </source>
</evidence>
<keyword evidence="1" id="KW-0472">Membrane</keyword>
<feature type="transmembrane region" description="Helical" evidence="1">
    <location>
        <begin position="107"/>
        <end position="126"/>
    </location>
</feature>
<dbReference type="InterPro" id="IPR008756">
    <property type="entry name" value="Peptidase_M56"/>
</dbReference>
<keyword evidence="1" id="KW-1133">Transmembrane helix</keyword>
<feature type="signal peptide" evidence="2">
    <location>
        <begin position="1"/>
        <end position="21"/>
    </location>
</feature>
<dbReference type="PANTHER" id="PTHR34978">
    <property type="entry name" value="POSSIBLE SENSOR-TRANSDUCER PROTEIN BLAR"/>
    <property type="match status" value="1"/>
</dbReference>
<evidence type="ECO:0000256" key="2">
    <source>
        <dbReference type="SAM" id="SignalP"/>
    </source>
</evidence>
<evidence type="ECO:0000256" key="1">
    <source>
        <dbReference type="SAM" id="Phobius"/>
    </source>
</evidence>
<proteinExistence type="predicted"/>
<dbReference type="Proteomes" id="UP000620046">
    <property type="component" value="Unassembled WGS sequence"/>
</dbReference>
<dbReference type="CDD" id="cd07341">
    <property type="entry name" value="M56_BlaR1_MecR1_like"/>
    <property type="match status" value="1"/>
</dbReference>
<dbReference type="PANTHER" id="PTHR34978:SF3">
    <property type="entry name" value="SLR0241 PROTEIN"/>
    <property type="match status" value="1"/>
</dbReference>
<evidence type="ECO:0000313" key="4">
    <source>
        <dbReference type="EMBL" id="GGA44422.1"/>
    </source>
</evidence>
<feature type="domain" description="Peptidase M56" evidence="3">
    <location>
        <begin position="150"/>
        <end position="271"/>
    </location>
</feature>
<accession>A0ABQ1GIQ1</accession>
<name>A0ABQ1GIQ1_9GAMM</name>
<feature type="transmembrane region" description="Helical" evidence="1">
    <location>
        <begin position="35"/>
        <end position="56"/>
    </location>
</feature>
<organism evidence="4 5">
    <name type="scientific">Dyella nitratireducens</name>
    <dbReference type="NCBI Taxonomy" id="1849580"/>
    <lineage>
        <taxon>Bacteria</taxon>
        <taxon>Pseudomonadati</taxon>
        <taxon>Pseudomonadota</taxon>
        <taxon>Gammaproteobacteria</taxon>
        <taxon>Lysobacterales</taxon>
        <taxon>Rhodanobacteraceae</taxon>
        <taxon>Dyella</taxon>
    </lineage>
</organism>
<dbReference type="RefSeq" id="WP_188796616.1">
    <property type="nucleotide sequence ID" value="NZ_BMJA01000003.1"/>
</dbReference>
<comment type="caution">
    <text evidence="4">The sequence shown here is derived from an EMBL/GenBank/DDBJ whole genome shotgun (WGS) entry which is preliminary data.</text>
</comment>
<reference evidence="5" key="1">
    <citation type="journal article" date="2019" name="Int. J. Syst. Evol. Microbiol.">
        <title>The Global Catalogue of Microorganisms (GCM) 10K type strain sequencing project: providing services to taxonomists for standard genome sequencing and annotation.</title>
        <authorList>
            <consortium name="The Broad Institute Genomics Platform"/>
            <consortium name="The Broad Institute Genome Sequencing Center for Infectious Disease"/>
            <person name="Wu L."/>
            <person name="Ma J."/>
        </authorList>
    </citation>
    <scope>NUCLEOTIDE SEQUENCE [LARGE SCALE GENOMIC DNA]</scope>
    <source>
        <strain evidence="5">CGMCC 1.15439</strain>
    </source>
</reference>
<dbReference type="Pfam" id="PF05569">
    <property type="entry name" value="Peptidase_M56"/>
    <property type="match status" value="1"/>
</dbReference>
<sequence>MMAWMMYAVLVALTLSAAALAAERAAKVRGAATRWVWMATLAGSLVLPTVIATVSIRLPDTFTSSTASTSIVLRDTTSIPMPPMLLDLDDTPSYETSVDIDTLTRGGWMAASALMLLTLILGSALLHRRKRGWREGRLCGEHVMVAPDAGPAVIGLLRSRIVVPAWLLQASEAQQQCTIAHERSHLHARDPQLVALTLILLTMMPWNPLLWWQFRRLRRAIEVDCDARVLRGGHDVDVYCETLIHVGQHQSSRIGVVPAMSDSASFLELRIRHMLRKPKKWAGVSVAALASVALGMAAFATQVTPPDIGHRDSHTPMIPSGDTLDHYTGYYQLSPISLITVTRAGNGLAVSVSGEIGVPKPFRIAPLGENRFAVEGTNPLGVMRFPGDKSMDATVRFITDADGHAVRVVANQNGRVIFDQPRIDKVAADRISDALVARIKAQQPFPGSEKALRLFLSDPDSGAGMSDGLAWVRTHNKASREKFLAELGPVESYTFTGVTKFGSDSYLVKRQHGTETVLLVVEDGILASAFQYTGTRIW</sequence>
<keyword evidence="1" id="KW-0812">Transmembrane</keyword>
<protein>
    <recommendedName>
        <fullName evidence="3">Peptidase M56 domain-containing protein</fullName>
    </recommendedName>
</protein>
<feature type="chain" id="PRO_5046061848" description="Peptidase M56 domain-containing protein" evidence="2">
    <location>
        <begin position="22"/>
        <end position="538"/>
    </location>
</feature>
<keyword evidence="2" id="KW-0732">Signal</keyword>
<evidence type="ECO:0000259" key="3">
    <source>
        <dbReference type="Pfam" id="PF05569"/>
    </source>
</evidence>
<dbReference type="EMBL" id="BMJA01000003">
    <property type="protein sequence ID" value="GGA44422.1"/>
    <property type="molecule type" value="Genomic_DNA"/>
</dbReference>
<gene>
    <name evidence="4" type="ORF">GCM10010981_36980</name>
</gene>
<feature type="transmembrane region" description="Helical" evidence="1">
    <location>
        <begin position="281"/>
        <end position="300"/>
    </location>
</feature>
<keyword evidence="5" id="KW-1185">Reference proteome</keyword>